<dbReference type="PANTHER" id="PTHR43685">
    <property type="entry name" value="GLYCOSYLTRANSFERASE"/>
    <property type="match status" value="1"/>
</dbReference>
<dbReference type="EMBL" id="JNBY01000050">
    <property type="protein sequence ID" value="KDN87137.1"/>
    <property type="molecule type" value="Genomic_DNA"/>
</dbReference>
<reference evidence="2 3" key="1">
    <citation type="submission" date="2014-05" db="EMBL/GenBank/DDBJ databases">
        <title>Draft Genome Sequence of Kitasatospora cheerisanensis KCTC 2395.</title>
        <authorList>
            <person name="Nam D.H."/>
        </authorList>
    </citation>
    <scope>NUCLEOTIDE SEQUENCE [LARGE SCALE GENOMIC DNA]</scope>
    <source>
        <strain evidence="2 3">KCTC 2395</strain>
    </source>
</reference>
<accession>A0A066Z0Y7</accession>
<organism evidence="2 3">
    <name type="scientific">Kitasatospora cheerisanensis KCTC 2395</name>
    <dbReference type="NCBI Taxonomy" id="1348663"/>
    <lineage>
        <taxon>Bacteria</taxon>
        <taxon>Bacillati</taxon>
        <taxon>Actinomycetota</taxon>
        <taxon>Actinomycetes</taxon>
        <taxon>Kitasatosporales</taxon>
        <taxon>Streptomycetaceae</taxon>
        <taxon>Kitasatospora</taxon>
    </lineage>
</organism>
<sequence length="295" mass="32106">MNGAPWTPELVSVVIPALNAAPVLPDQLTALAGQDYSGPWEVVVADNGSTDGTAAVALRWQHRLPGLRVVDAAARKGINHARNAGAAAARGDYLVFCDADDAATPGWLRAMTAAAREADLVGGYPEPYAVGHHRACSWRAPVHPPDRLPEKMGFLPVALGATLGVRAEVLRALGGFNEEYAGGGDEVEFCWRAQLASYTIDFAPDAVMRYRVREQARAVARQGFGYGRGDALLMRDFRTHGLPPVTVLTAARTWYRLARRIPEIASPELYGRWWFDAAWRAGRLVGSIHHRVFCL</sequence>
<dbReference type="Pfam" id="PF00535">
    <property type="entry name" value="Glycos_transf_2"/>
    <property type="match status" value="1"/>
</dbReference>
<evidence type="ECO:0000313" key="2">
    <source>
        <dbReference type="EMBL" id="KDN87137.1"/>
    </source>
</evidence>
<name>A0A066Z0Y7_9ACTN</name>
<dbReference type="OrthoDB" id="4547437at2"/>
<dbReference type="InterPro" id="IPR050834">
    <property type="entry name" value="Glycosyltransf_2"/>
</dbReference>
<dbReference type="AlphaFoldDB" id="A0A066Z0Y7"/>
<dbReference type="RefSeq" id="WP_051652779.1">
    <property type="nucleotide sequence ID" value="NZ_KK853997.1"/>
</dbReference>
<dbReference type="PATRIC" id="fig|1348663.4.peg.1167"/>
<dbReference type="HOGENOM" id="CLU_025996_19_6_11"/>
<feature type="domain" description="Glycosyltransferase 2-like" evidence="1">
    <location>
        <begin position="12"/>
        <end position="125"/>
    </location>
</feature>
<dbReference type="Proteomes" id="UP000027178">
    <property type="component" value="Unassembled WGS sequence"/>
</dbReference>
<evidence type="ECO:0000259" key="1">
    <source>
        <dbReference type="Pfam" id="PF00535"/>
    </source>
</evidence>
<dbReference type="InterPro" id="IPR001173">
    <property type="entry name" value="Glyco_trans_2-like"/>
</dbReference>
<evidence type="ECO:0000313" key="3">
    <source>
        <dbReference type="Proteomes" id="UP000027178"/>
    </source>
</evidence>
<comment type="caution">
    <text evidence="2">The sequence shown here is derived from an EMBL/GenBank/DDBJ whole genome shotgun (WGS) entry which is preliminary data.</text>
</comment>
<proteinExistence type="predicted"/>
<dbReference type="SUPFAM" id="SSF53448">
    <property type="entry name" value="Nucleotide-diphospho-sugar transferases"/>
    <property type="match status" value="1"/>
</dbReference>
<dbReference type="PANTHER" id="PTHR43685:SF2">
    <property type="entry name" value="GLYCOSYLTRANSFERASE 2-LIKE DOMAIN-CONTAINING PROTEIN"/>
    <property type="match status" value="1"/>
</dbReference>
<keyword evidence="3" id="KW-1185">Reference proteome</keyword>
<gene>
    <name evidence="2" type="ORF">KCH_12220</name>
</gene>
<dbReference type="eggNOG" id="COG1216">
    <property type="taxonomic scope" value="Bacteria"/>
</dbReference>
<dbReference type="Gene3D" id="3.90.550.10">
    <property type="entry name" value="Spore Coat Polysaccharide Biosynthesis Protein SpsA, Chain A"/>
    <property type="match status" value="1"/>
</dbReference>
<protein>
    <recommendedName>
        <fullName evidence="1">Glycosyltransferase 2-like domain-containing protein</fullName>
    </recommendedName>
</protein>
<dbReference type="InterPro" id="IPR029044">
    <property type="entry name" value="Nucleotide-diphossugar_trans"/>
</dbReference>